<organism evidence="1 2">
    <name type="scientific">Chryseolinea soli</name>
    <dbReference type="NCBI Taxonomy" id="2321403"/>
    <lineage>
        <taxon>Bacteria</taxon>
        <taxon>Pseudomonadati</taxon>
        <taxon>Bacteroidota</taxon>
        <taxon>Cytophagia</taxon>
        <taxon>Cytophagales</taxon>
        <taxon>Fulvivirgaceae</taxon>
        <taxon>Chryseolinea</taxon>
    </lineage>
</organism>
<keyword evidence="2" id="KW-1185">Reference proteome</keyword>
<reference evidence="2" key="1">
    <citation type="submission" date="2018-09" db="EMBL/GenBank/DDBJ databases">
        <title>Chryseolinea sp. KIS68-18 isolated from soil.</title>
        <authorList>
            <person name="Weon H.-Y."/>
            <person name="Kwon S.-W."/>
            <person name="Lee S.A."/>
        </authorList>
    </citation>
    <scope>NUCLEOTIDE SEQUENCE [LARGE SCALE GENOMIC DNA]</scope>
    <source>
        <strain evidence="2">KIS68-18</strain>
    </source>
</reference>
<evidence type="ECO:0000313" key="2">
    <source>
        <dbReference type="Proteomes" id="UP000266183"/>
    </source>
</evidence>
<protein>
    <submittedName>
        <fullName evidence="1">Uncharacterized protein</fullName>
    </submittedName>
</protein>
<dbReference type="KEGG" id="chk:D4L85_21780"/>
<dbReference type="RefSeq" id="WP_119756288.1">
    <property type="nucleotide sequence ID" value="NZ_CP032382.1"/>
</dbReference>
<dbReference type="Proteomes" id="UP000266183">
    <property type="component" value="Chromosome"/>
</dbReference>
<gene>
    <name evidence="1" type="ORF">D4L85_21780</name>
</gene>
<name>A0A385SSS5_9BACT</name>
<dbReference type="AlphaFoldDB" id="A0A385SSS5"/>
<evidence type="ECO:0000313" key="1">
    <source>
        <dbReference type="EMBL" id="AYB33045.1"/>
    </source>
</evidence>
<dbReference type="EMBL" id="CP032382">
    <property type="protein sequence ID" value="AYB33045.1"/>
    <property type="molecule type" value="Genomic_DNA"/>
</dbReference>
<proteinExistence type="predicted"/>
<sequence length="66" mass="7614">MKTVTMVYAGDLKEIADAIFNAIPSITYFSYDRELARLTMDTDNFVTVSKIVAKFSERHFTWTVEN</sequence>
<accession>A0A385SSS5</accession>